<evidence type="ECO:0000313" key="3">
    <source>
        <dbReference type="Proteomes" id="UP000499080"/>
    </source>
</evidence>
<feature type="compositionally biased region" description="Basic and acidic residues" evidence="1">
    <location>
        <begin position="19"/>
        <end position="32"/>
    </location>
</feature>
<feature type="region of interest" description="Disordered" evidence="1">
    <location>
        <begin position="1"/>
        <end position="32"/>
    </location>
</feature>
<organism evidence="2 3">
    <name type="scientific">Araneus ventricosus</name>
    <name type="common">Orbweaver spider</name>
    <name type="synonym">Epeira ventricosa</name>
    <dbReference type="NCBI Taxonomy" id="182803"/>
    <lineage>
        <taxon>Eukaryota</taxon>
        <taxon>Metazoa</taxon>
        <taxon>Ecdysozoa</taxon>
        <taxon>Arthropoda</taxon>
        <taxon>Chelicerata</taxon>
        <taxon>Arachnida</taxon>
        <taxon>Araneae</taxon>
        <taxon>Araneomorphae</taxon>
        <taxon>Entelegynae</taxon>
        <taxon>Araneoidea</taxon>
        <taxon>Araneidae</taxon>
        <taxon>Araneus</taxon>
    </lineage>
</organism>
<evidence type="ECO:0000313" key="2">
    <source>
        <dbReference type="EMBL" id="GBL92061.1"/>
    </source>
</evidence>
<evidence type="ECO:0000256" key="1">
    <source>
        <dbReference type="SAM" id="MobiDB-lite"/>
    </source>
</evidence>
<sequence>MFWKWTSCGSSGPPSSEWVKSDPKAQSESSHVRSLRENGDLISYCPSKYEKLKTHQSNNDGCNKSVDRQLDSIAQIIPPLGRSDSGYTQFLQKTLFSLIQNVKKRFNNRMI</sequence>
<dbReference type="EMBL" id="BGPR01000083">
    <property type="protein sequence ID" value="GBL92061.1"/>
    <property type="molecule type" value="Genomic_DNA"/>
</dbReference>
<dbReference type="Proteomes" id="UP000499080">
    <property type="component" value="Unassembled WGS sequence"/>
</dbReference>
<comment type="caution">
    <text evidence="2">The sequence shown here is derived from an EMBL/GenBank/DDBJ whole genome shotgun (WGS) entry which is preliminary data.</text>
</comment>
<dbReference type="AlphaFoldDB" id="A0A4Y2BIH0"/>
<gene>
    <name evidence="2" type="ORF">AVEN_102609_1</name>
</gene>
<keyword evidence="3" id="KW-1185">Reference proteome</keyword>
<protein>
    <submittedName>
        <fullName evidence="2">Uncharacterized protein</fullName>
    </submittedName>
</protein>
<reference evidence="2 3" key="1">
    <citation type="journal article" date="2019" name="Sci. Rep.">
        <title>Orb-weaving spider Araneus ventricosus genome elucidates the spidroin gene catalogue.</title>
        <authorList>
            <person name="Kono N."/>
            <person name="Nakamura H."/>
            <person name="Ohtoshi R."/>
            <person name="Moran D.A.P."/>
            <person name="Shinohara A."/>
            <person name="Yoshida Y."/>
            <person name="Fujiwara M."/>
            <person name="Mori M."/>
            <person name="Tomita M."/>
            <person name="Arakawa K."/>
        </authorList>
    </citation>
    <scope>NUCLEOTIDE SEQUENCE [LARGE SCALE GENOMIC DNA]</scope>
</reference>
<proteinExistence type="predicted"/>
<name>A0A4Y2BIH0_ARAVE</name>
<accession>A0A4Y2BIH0</accession>